<keyword evidence="12 19" id="KW-0445">Lipid transport</keyword>
<evidence type="ECO:0000256" key="5">
    <source>
        <dbReference type="ARBA" id="ARBA00006185"/>
    </source>
</evidence>
<feature type="compositionally biased region" description="Polar residues" evidence="20">
    <location>
        <begin position="888"/>
        <end position="901"/>
    </location>
</feature>
<gene>
    <name evidence="21" type="ORF">B0I36DRAFT_363953</name>
</gene>
<comment type="function">
    <text evidence="19">Phospholipid scramblase involved in autophagy. Cycles between the preautophagosomal structure/phagophore assembly site (PAS) and the cytoplasmic vesicle pool and supplies membrane for the growing autophagosome. Lipid scramblase activity plays a key role in preautophagosomal structure/phagophore assembly by distributing the phospholipids that arrive through ATG2 from the cytoplasmic to the luminal leaflet of the bilayer, thereby driving autophagosomal membrane expansion.</text>
</comment>
<comment type="catalytic activity">
    <reaction evidence="15">
        <text>a 1,2-diacyl-sn-glycero-3-phospho-L-serine(in) = a 1,2-diacyl-sn-glycero-3-phospho-L-serine(out)</text>
        <dbReference type="Rhea" id="RHEA:38663"/>
        <dbReference type="ChEBI" id="CHEBI:57262"/>
    </reaction>
</comment>
<evidence type="ECO:0000256" key="3">
    <source>
        <dbReference type="ARBA" id="ARBA00004511"/>
    </source>
</evidence>
<keyword evidence="14" id="KW-0968">Cytoplasmic vesicle</keyword>
<keyword evidence="11" id="KW-0333">Golgi apparatus</keyword>
<evidence type="ECO:0000256" key="7">
    <source>
        <dbReference type="ARBA" id="ARBA00022448"/>
    </source>
</evidence>
<evidence type="ECO:0000313" key="22">
    <source>
        <dbReference type="Proteomes" id="UP000756346"/>
    </source>
</evidence>
<feature type="region of interest" description="Disordered" evidence="20">
    <location>
        <begin position="720"/>
        <end position="802"/>
    </location>
</feature>
<protein>
    <recommendedName>
        <fullName evidence="6 19">Autophagy-related protein 9</fullName>
    </recommendedName>
</protein>
<dbReference type="Pfam" id="PF04109">
    <property type="entry name" value="ATG9"/>
    <property type="match status" value="1"/>
</dbReference>
<feature type="compositionally biased region" description="Polar residues" evidence="20">
    <location>
        <begin position="122"/>
        <end position="131"/>
    </location>
</feature>
<evidence type="ECO:0000256" key="15">
    <source>
        <dbReference type="ARBA" id="ARBA00024479"/>
    </source>
</evidence>
<feature type="region of interest" description="Disordered" evidence="20">
    <location>
        <begin position="1"/>
        <end position="158"/>
    </location>
</feature>
<evidence type="ECO:0000256" key="17">
    <source>
        <dbReference type="ARBA" id="ARBA00024621"/>
    </source>
</evidence>
<evidence type="ECO:0000313" key="21">
    <source>
        <dbReference type="EMBL" id="KAH7029399.1"/>
    </source>
</evidence>
<evidence type="ECO:0000256" key="2">
    <source>
        <dbReference type="ARBA" id="ARBA00004477"/>
    </source>
</evidence>
<feature type="transmembrane region" description="Helical" evidence="19">
    <location>
        <begin position="543"/>
        <end position="563"/>
    </location>
</feature>
<dbReference type="GO" id="GO:0034497">
    <property type="term" value="P:protein localization to phagophore assembly site"/>
    <property type="evidence" value="ECO:0007669"/>
    <property type="project" value="TreeGrafter"/>
</dbReference>
<dbReference type="PANTHER" id="PTHR13038">
    <property type="entry name" value="APG9 AUTOPHAGY 9"/>
    <property type="match status" value="1"/>
</dbReference>
<evidence type="ECO:0000256" key="9">
    <source>
        <dbReference type="ARBA" id="ARBA00022989"/>
    </source>
</evidence>
<reference evidence="21" key="1">
    <citation type="journal article" date="2021" name="Nat. Commun.">
        <title>Genetic determinants of endophytism in the Arabidopsis root mycobiome.</title>
        <authorList>
            <person name="Mesny F."/>
            <person name="Miyauchi S."/>
            <person name="Thiergart T."/>
            <person name="Pickel B."/>
            <person name="Atanasova L."/>
            <person name="Karlsson M."/>
            <person name="Huettel B."/>
            <person name="Barry K.W."/>
            <person name="Haridas S."/>
            <person name="Chen C."/>
            <person name="Bauer D."/>
            <person name="Andreopoulos W."/>
            <person name="Pangilinan J."/>
            <person name="LaButti K."/>
            <person name="Riley R."/>
            <person name="Lipzen A."/>
            <person name="Clum A."/>
            <person name="Drula E."/>
            <person name="Henrissat B."/>
            <person name="Kohler A."/>
            <person name="Grigoriev I.V."/>
            <person name="Martin F.M."/>
            <person name="Hacquard S."/>
        </authorList>
    </citation>
    <scope>NUCLEOTIDE SEQUENCE</scope>
    <source>
        <strain evidence="21">MPI-CAGE-CH-0230</strain>
    </source>
</reference>
<accession>A0A9P8Y2T0</accession>
<dbReference type="GeneID" id="70188432"/>
<dbReference type="GO" id="GO:0034727">
    <property type="term" value="P:piecemeal microautophagy of the nucleus"/>
    <property type="evidence" value="ECO:0007669"/>
    <property type="project" value="TreeGrafter"/>
</dbReference>
<comment type="similarity">
    <text evidence="5 19">Belongs to the ATG9 family.</text>
</comment>
<evidence type="ECO:0000256" key="13">
    <source>
        <dbReference type="ARBA" id="ARBA00023136"/>
    </source>
</evidence>
<evidence type="ECO:0000256" key="20">
    <source>
        <dbReference type="SAM" id="MobiDB-lite"/>
    </source>
</evidence>
<comment type="caution">
    <text evidence="21">The sequence shown here is derived from an EMBL/GenBank/DDBJ whole genome shotgun (WGS) entry which is preliminary data.</text>
</comment>
<evidence type="ECO:0000256" key="18">
    <source>
        <dbReference type="ARBA" id="ARBA00024631"/>
    </source>
</evidence>
<comment type="subcellular location">
    <subcellularLocation>
        <location evidence="1">Cytoplasmic vesicle membrane</location>
        <topology evidence="1">Multi-pass membrane protein</topology>
    </subcellularLocation>
    <subcellularLocation>
        <location evidence="2">Endoplasmic reticulum membrane</location>
        <topology evidence="2">Multi-pass membrane protein</topology>
    </subcellularLocation>
    <subcellularLocation>
        <location evidence="4">Golgi apparatus membrane</location>
        <topology evidence="4">Multi-pass membrane protein</topology>
    </subcellularLocation>
    <subcellularLocation>
        <location evidence="3 19">Preautophagosomal structure membrane</location>
        <topology evidence="3 19">Multi-pass membrane protein</topology>
    </subcellularLocation>
</comment>
<evidence type="ECO:0000256" key="19">
    <source>
        <dbReference type="RuleBase" id="RU364027"/>
    </source>
</evidence>
<evidence type="ECO:0000256" key="14">
    <source>
        <dbReference type="ARBA" id="ARBA00023329"/>
    </source>
</evidence>
<dbReference type="GO" id="GO:0000139">
    <property type="term" value="C:Golgi membrane"/>
    <property type="evidence" value="ECO:0007669"/>
    <property type="project" value="UniProtKB-SubCell"/>
</dbReference>
<dbReference type="Proteomes" id="UP000756346">
    <property type="component" value="Unassembled WGS sequence"/>
</dbReference>
<dbReference type="OrthoDB" id="2020634at2759"/>
<dbReference type="GO" id="GO:0005789">
    <property type="term" value="C:endoplasmic reticulum membrane"/>
    <property type="evidence" value="ECO:0007669"/>
    <property type="project" value="UniProtKB-SubCell"/>
</dbReference>
<proteinExistence type="inferred from homology"/>
<evidence type="ECO:0000256" key="10">
    <source>
        <dbReference type="ARBA" id="ARBA00023006"/>
    </source>
</evidence>
<name>A0A9P8Y2T0_9PEZI</name>
<feature type="transmembrane region" description="Helical" evidence="19">
    <location>
        <begin position="426"/>
        <end position="453"/>
    </location>
</feature>
<dbReference type="RefSeq" id="XP_046011687.1">
    <property type="nucleotide sequence ID" value="XM_046158886.1"/>
</dbReference>
<dbReference type="EMBL" id="JAGTJQ010000006">
    <property type="protein sequence ID" value="KAH7029399.1"/>
    <property type="molecule type" value="Genomic_DNA"/>
</dbReference>
<organism evidence="21 22">
    <name type="scientific">Microdochium trichocladiopsis</name>
    <dbReference type="NCBI Taxonomy" id="1682393"/>
    <lineage>
        <taxon>Eukaryota</taxon>
        <taxon>Fungi</taxon>
        <taxon>Dikarya</taxon>
        <taxon>Ascomycota</taxon>
        <taxon>Pezizomycotina</taxon>
        <taxon>Sordariomycetes</taxon>
        <taxon>Xylariomycetidae</taxon>
        <taxon>Xylariales</taxon>
        <taxon>Microdochiaceae</taxon>
        <taxon>Microdochium</taxon>
    </lineage>
</organism>
<dbReference type="GO" id="GO:0005776">
    <property type="term" value="C:autophagosome"/>
    <property type="evidence" value="ECO:0007669"/>
    <property type="project" value="TreeGrafter"/>
</dbReference>
<feature type="compositionally biased region" description="Basic and acidic residues" evidence="20">
    <location>
        <begin position="58"/>
        <end position="69"/>
    </location>
</feature>
<comment type="catalytic activity">
    <reaction evidence="18">
        <text>a 1,2-diacyl-sn-glycero-3-phosphocholine(in) = a 1,2-diacyl-sn-glycero-3-phosphocholine(out)</text>
        <dbReference type="Rhea" id="RHEA:38571"/>
        <dbReference type="ChEBI" id="CHEBI:57643"/>
    </reaction>
</comment>
<evidence type="ECO:0000256" key="1">
    <source>
        <dbReference type="ARBA" id="ARBA00004439"/>
    </source>
</evidence>
<dbReference type="GO" id="GO:0000422">
    <property type="term" value="P:autophagy of mitochondrion"/>
    <property type="evidence" value="ECO:0007669"/>
    <property type="project" value="TreeGrafter"/>
</dbReference>
<feature type="transmembrane region" description="Helical" evidence="19">
    <location>
        <begin position="511"/>
        <end position="531"/>
    </location>
</feature>
<evidence type="ECO:0000256" key="11">
    <source>
        <dbReference type="ARBA" id="ARBA00023034"/>
    </source>
</evidence>
<dbReference type="InterPro" id="IPR007241">
    <property type="entry name" value="Autophagy-rel_prot_9"/>
</dbReference>
<feature type="transmembrane region" description="Helical" evidence="19">
    <location>
        <begin position="615"/>
        <end position="636"/>
    </location>
</feature>
<evidence type="ECO:0000256" key="6">
    <source>
        <dbReference type="ARBA" id="ARBA00018074"/>
    </source>
</evidence>
<dbReference type="GO" id="GO:0030659">
    <property type="term" value="C:cytoplasmic vesicle membrane"/>
    <property type="evidence" value="ECO:0007669"/>
    <property type="project" value="UniProtKB-SubCell"/>
</dbReference>
<keyword evidence="22" id="KW-1185">Reference proteome</keyword>
<sequence length="926" mass="105089">MFAPSSGSPYRHPANHKGDHDIENAAGLDLDEQNLAHNFHEDDLADRLDSPTSSRSPDAPRNRLRHETQSQHWLLQDDDVDNDVPASLLVEGNLAGPSKRNARRTRPRESKSPAAGPPGRRIQSQWETAQARQRLHPEDDDGYGQLPTVQPGMAQRRPGIVTNPRDKAMFRWANVSNLDVFIRDVYDYYLGAGMWCILLERALHLVKVLFIAVLLTILTQCVDYSKIRHSKNLSQIMIPQCTKNMWGVWNFSLWVCSFYLVWKSIQWTLDIPRLMHIRDFYVFLLEIPEEDMQTVSWQDVVAKITGLRDQNVKTATNITPSQRRFLSQHLGPHMAHQAKERLDAHDIANRLMRRENYIIALFNKDVLNLTAPIAFIRNRQWFSRTLEWTVQFGVLDLIFNDSGQVHQRVLRSDHRAQLSREMKTRFAFAAVMNLILTPFLACAMLVDFVFTYYNEFKTNTSSIGARQYTPLARWKFREFNELPHLFEERLNMSYPYAKHYIDQFPKKKTELAARTVQFLVGALIAVLAIVGFSDPEMFVDFEIFPGMTAFGFIAVLTTVWAVARGMISEENDVFDPEFAMQSVIEYTHYQPDQWRGRLHSYDVKTEFSDLYKPRVVIFFEELLGVLITPLVLYFSLPHCSDQIVDFFREFTIHVDGLGYVCSFAVFDFQKDSRNARPGGQNAADAREDYYATKHGKMQASVHGFLDNYLYNPRSGLIGAQPAGPAGRHQFHPPPHFPGLMSPTFTADLRSSRVGRSEPAKGKLAQGAQHPGRTPRFGPAPVAPSPMASMLLDPHHQPAAPLGASRNLAHRGARPYQPSRSFYQQHGDADIIEESQEGAASMLGPAGMKIQPSTLHRQNTQYTDDGDVEESVAHLGESTWAGDRRGQLSRDNSGLASDSADGQEQTGVVQLLRQFQATHLNQRGGVM</sequence>
<keyword evidence="8 19" id="KW-0812">Transmembrane</keyword>
<feature type="region of interest" description="Disordered" evidence="20">
    <location>
        <begin position="876"/>
        <end position="901"/>
    </location>
</feature>
<comment type="catalytic activity">
    <reaction evidence="16">
        <text>a 1,2-diacyl-sn-glycero-3-phosphoethanolamine(in) = a 1,2-diacyl-sn-glycero-3-phosphoethanolamine(out)</text>
        <dbReference type="Rhea" id="RHEA:38895"/>
        <dbReference type="ChEBI" id="CHEBI:64612"/>
    </reaction>
</comment>
<comment type="catalytic activity">
    <reaction evidence="17">
        <text>a 1,2-diacyl-sn-glycero-3-phospho-(1D-myo-inositol-3-phosphate)(in) = a 1,2-diacyl-sn-glycero-3-phospho-(1D-myo-inositol-3-phosphate)(out)</text>
        <dbReference type="Rhea" id="RHEA:67920"/>
        <dbReference type="ChEBI" id="CHEBI:58088"/>
    </reaction>
</comment>
<evidence type="ECO:0000256" key="8">
    <source>
        <dbReference type="ARBA" id="ARBA00022692"/>
    </source>
</evidence>
<evidence type="ECO:0000256" key="16">
    <source>
        <dbReference type="ARBA" id="ARBA00024615"/>
    </source>
</evidence>
<evidence type="ECO:0000256" key="4">
    <source>
        <dbReference type="ARBA" id="ARBA00004653"/>
    </source>
</evidence>
<comment type="caution">
    <text evidence="19">Lacks conserved residue(s) required for the propagation of feature annotation.</text>
</comment>
<dbReference type="GO" id="GO:0034045">
    <property type="term" value="C:phagophore assembly site membrane"/>
    <property type="evidence" value="ECO:0007669"/>
    <property type="project" value="UniProtKB-SubCell"/>
</dbReference>
<feature type="compositionally biased region" description="Basic and acidic residues" evidence="20">
    <location>
        <begin position="38"/>
        <end position="49"/>
    </location>
</feature>
<keyword evidence="13 19" id="KW-0472">Membrane</keyword>
<keyword evidence="10 19" id="KW-0072">Autophagy</keyword>
<evidence type="ECO:0000256" key="12">
    <source>
        <dbReference type="ARBA" id="ARBA00023055"/>
    </source>
</evidence>
<dbReference type="AlphaFoldDB" id="A0A9P8Y2T0"/>
<keyword evidence="7 19" id="KW-0813">Transport</keyword>
<dbReference type="GO" id="GO:0061709">
    <property type="term" value="P:reticulophagy"/>
    <property type="evidence" value="ECO:0007669"/>
    <property type="project" value="TreeGrafter"/>
</dbReference>
<dbReference type="GO" id="GO:0006869">
    <property type="term" value="P:lipid transport"/>
    <property type="evidence" value="ECO:0007669"/>
    <property type="project" value="UniProtKB-KW"/>
</dbReference>
<dbReference type="PANTHER" id="PTHR13038:SF10">
    <property type="entry name" value="AUTOPHAGY-RELATED PROTEIN 9"/>
    <property type="match status" value="1"/>
</dbReference>
<keyword evidence="9 19" id="KW-1133">Transmembrane helix</keyword>